<feature type="binding site" evidence="12">
    <location>
        <position position="304"/>
    </location>
    <ligand>
        <name>FAD</name>
        <dbReference type="ChEBI" id="CHEBI:57692"/>
    </ligand>
</feature>
<dbReference type="PROSITE" id="PS51645">
    <property type="entry name" value="PHR_CRY_ALPHA_BETA"/>
    <property type="match status" value="1"/>
</dbReference>
<evidence type="ECO:0000256" key="9">
    <source>
        <dbReference type="ARBA" id="ARBA00033999"/>
    </source>
</evidence>
<comment type="caution">
    <text evidence="16">The sequence shown here is derived from an EMBL/GenBank/DDBJ whole genome shotgun (WGS) entry which is preliminary data.</text>
</comment>
<evidence type="ECO:0000256" key="7">
    <source>
        <dbReference type="ARBA" id="ARBA00022991"/>
    </source>
</evidence>
<dbReference type="PANTHER" id="PTHR11455">
    <property type="entry name" value="CRYPTOCHROME"/>
    <property type="match status" value="1"/>
</dbReference>
<keyword evidence="7 14" id="KW-0157">Chromophore</keyword>
<dbReference type="PRINTS" id="PR00147">
    <property type="entry name" value="DNAPHOTLYASE"/>
</dbReference>
<evidence type="ECO:0000256" key="8">
    <source>
        <dbReference type="ARBA" id="ARBA00031671"/>
    </source>
</evidence>
<gene>
    <name evidence="16" type="ORF">GCM10007932_53240</name>
</gene>
<feature type="domain" description="Photolyase/cryptochrome alpha/beta" evidence="15">
    <location>
        <begin position="1"/>
        <end position="132"/>
    </location>
</feature>
<comment type="similarity">
    <text evidence="2">Belongs to the DNA photolyase class-1 family.</text>
</comment>
<dbReference type="InterPro" id="IPR018394">
    <property type="entry name" value="DNA_photolyase_1_CS_C"/>
</dbReference>
<dbReference type="GO" id="GO:0003677">
    <property type="term" value="F:DNA binding"/>
    <property type="evidence" value="ECO:0007669"/>
    <property type="project" value="TreeGrafter"/>
</dbReference>
<feature type="binding site" evidence="12">
    <location>
        <begin position="267"/>
        <end position="271"/>
    </location>
    <ligand>
        <name>FAD</name>
        <dbReference type="ChEBI" id="CHEBI:57692"/>
    </ligand>
</feature>
<evidence type="ECO:0000256" key="14">
    <source>
        <dbReference type="RuleBase" id="RU004182"/>
    </source>
</evidence>
<keyword evidence="5 12" id="KW-0285">Flavoprotein</keyword>
<proteinExistence type="inferred from homology"/>
<comment type="cofactor">
    <cofactor evidence="12">
        <name>FAD</name>
        <dbReference type="ChEBI" id="CHEBI:57692"/>
    </cofactor>
    <text evidence="12">Binds 1 FAD per subunit.</text>
</comment>
<evidence type="ECO:0000256" key="2">
    <source>
        <dbReference type="ARBA" id="ARBA00005862"/>
    </source>
</evidence>
<dbReference type="GO" id="GO:0009416">
    <property type="term" value="P:response to light stimulus"/>
    <property type="evidence" value="ECO:0007669"/>
    <property type="project" value="TreeGrafter"/>
</dbReference>
<evidence type="ECO:0000259" key="15">
    <source>
        <dbReference type="PROSITE" id="PS51645"/>
    </source>
</evidence>
<dbReference type="GO" id="GO:0003904">
    <property type="term" value="F:deoxyribodipyrimidine photo-lyase activity"/>
    <property type="evidence" value="ECO:0007669"/>
    <property type="project" value="UniProtKB-EC"/>
</dbReference>
<feature type="binding site" evidence="12">
    <location>
        <position position="255"/>
    </location>
    <ligand>
        <name>FAD</name>
        <dbReference type="ChEBI" id="CHEBI:57692"/>
    </ligand>
</feature>
<organism evidence="16 17">
    <name type="scientific">Vibrio penaeicida</name>
    <dbReference type="NCBI Taxonomy" id="104609"/>
    <lineage>
        <taxon>Bacteria</taxon>
        <taxon>Pseudomonadati</taxon>
        <taxon>Pseudomonadota</taxon>
        <taxon>Gammaproteobacteria</taxon>
        <taxon>Vibrionales</taxon>
        <taxon>Vibrionaceae</taxon>
        <taxon>Vibrio</taxon>
    </lineage>
</organism>
<sequence>MQLVWFRRDLRTLDNTALSQAIATGQPVIALYIATPQQWESHHMAPIQADLIYRRLYELQRELHELNVPLVYAEVSTFAEQADLISKLLTYDKIQGLHANIEYEWNEKQRDSSIESQCPPSKNVHLYHDKCVLPPRSVLNKKGEYFKVFTPFKRAWLNQVSLAGVSVFPRLKKGNDEVPEVTFLQPLVSQFNSKCHFSYPRADSNQYDVCTEALIHQLRDFCAESPHSSHNALSSQNALSTEKNALRHTKSVDRYKEDRDFPFIEGTSKLSPYLALGFLSVRQCVARLTYQQSMDDLNEGEQIWLSELVWREFYQHLLDFEPKLSKGLPFIDWAIDLEWHNDKDWFERWKNGTTGYPIVDAAMRQLNSTGWMHNRLRMIVASFLTKDLLIDWRWGEDYFLSKLADGDYAANNGGWQWSASTGCDGQPYFRIFNPISQGEKFDTQGDFVRQWIPELKQVPSKYIHQPWMWSESHTLNYPERVVDHKTQRELALSMYKKAKG</sequence>
<evidence type="ECO:0000256" key="6">
    <source>
        <dbReference type="ARBA" id="ARBA00022827"/>
    </source>
</evidence>
<evidence type="ECO:0000256" key="4">
    <source>
        <dbReference type="ARBA" id="ARBA00014046"/>
    </source>
</evidence>
<dbReference type="Gene3D" id="3.40.50.620">
    <property type="entry name" value="HUPs"/>
    <property type="match status" value="1"/>
</dbReference>
<comment type="cofactor">
    <cofactor evidence="1">
        <name>(6R)-5,10-methylene-5,6,7,8-tetrahydrofolate</name>
        <dbReference type="ChEBI" id="CHEBI:15636"/>
    </cofactor>
</comment>
<dbReference type="InterPro" id="IPR036155">
    <property type="entry name" value="Crypto/Photolyase_N_sf"/>
</dbReference>
<dbReference type="InterPro" id="IPR006050">
    <property type="entry name" value="DNA_photolyase_N"/>
</dbReference>
<dbReference type="SUPFAM" id="SSF48173">
    <property type="entry name" value="Cryptochrome/photolyase FAD-binding domain"/>
    <property type="match status" value="1"/>
</dbReference>
<evidence type="ECO:0000256" key="11">
    <source>
        <dbReference type="ARBA" id="ARBA00083107"/>
    </source>
</evidence>
<evidence type="ECO:0000256" key="1">
    <source>
        <dbReference type="ARBA" id="ARBA00001932"/>
    </source>
</evidence>
<protein>
    <recommendedName>
        <fullName evidence="4">Deoxyribodipyrimidine photo-lyase</fullName>
        <ecNumber evidence="3">4.1.99.3</ecNumber>
    </recommendedName>
    <alternativeName>
        <fullName evidence="8">DNA photolyase</fullName>
    </alternativeName>
    <alternativeName>
        <fullName evidence="11">Photoreactivating enzyme</fullName>
    </alternativeName>
</protein>
<dbReference type="Proteomes" id="UP001156690">
    <property type="component" value="Unassembled WGS sequence"/>
</dbReference>
<dbReference type="Pfam" id="PF00875">
    <property type="entry name" value="DNA_photolyase"/>
    <property type="match status" value="1"/>
</dbReference>
<dbReference type="EC" id="4.1.99.3" evidence="3"/>
<feature type="binding site" evidence="12">
    <location>
        <begin position="307"/>
        <end position="314"/>
    </location>
    <ligand>
        <name>FAD</name>
        <dbReference type="ChEBI" id="CHEBI:57692"/>
    </ligand>
</feature>
<dbReference type="InterPro" id="IPR002081">
    <property type="entry name" value="Cryptochrome/DNA_photolyase_1"/>
</dbReference>
<dbReference type="PROSITE" id="PS00691">
    <property type="entry name" value="DNA_PHOTOLYASES_1_2"/>
    <property type="match status" value="1"/>
</dbReference>
<dbReference type="RefSeq" id="WP_224055639.1">
    <property type="nucleotide sequence ID" value="NZ_AP025145.1"/>
</dbReference>
<evidence type="ECO:0000256" key="13">
    <source>
        <dbReference type="PIRSR" id="PIRSR602081-2"/>
    </source>
</evidence>
<reference evidence="17" key="1">
    <citation type="journal article" date="2019" name="Int. J. Syst. Evol. Microbiol.">
        <title>The Global Catalogue of Microorganisms (GCM) 10K type strain sequencing project: providing services to taxonomists for standard genome sequencing and annotation.</title>
        <authorList>
            <consortium name="The Broad Institute Genomics Platform"/>
            <consortium name="The Broad Institute Genome Sequencing Center for Infectious Disease"/>
            <person name="Wu L."/>
            <person name="Ma J."/>
        </authorList>
    </citation>
    <scope>NUCLEOTIDE SEQUENCE [LARGE SCALE GENOMIC DNA]</scope>
    <source>
        <strain evidence="17">NBRC 15640</strain>
    </source>
</reference>
<dbReference type="InterPro" id="IPR005101">
    <property type="entry name" value="Cryptochr/Photolyase_FAD-bd"/>
</dbReference>
<feature type="site" description="Electron transfer via tryptophanyl radical" evidence="13">
    <location>
        <position position="339"/>
    </location>
</feature>
<dbReference type="EMBL" id="BSNX01000075">
    <property type="protein sequence ID" value="GLQ75961.1"/>
    <property type="molecule type" value="Genomic_DNA"/>
</dbReference>
<dbReference type="GO" id="GO:0071949">
    <property type="term" value="F:FAD binding"/>
    <property type="evidence" value="ECO:0007669"/>
    <property type="project" value="TreeGrafter"/>
</dbReference>
<evidence type="ECO:0000313" key="17">
    <source>
        <dbReference type="Proteomes" id="UP001156690"/>
    </source>
</evidence>
<feature type="site" description="Electron transfer via tryptophanyl radical" evidence="13">
    <location>
        <position position="415"/>
    </location>
</feature>
<dbReference type="PROSITE" id="PS00394">
    <property type="entry name" value="DNA_PHOTOLYASES_1_1"/>
    <property type="match status" value="1"/>
</dbReference>
<evidence type="ECO:0000256" key="3">
    <source>
        <dbReference type="ARBA" id="ARBA00013149"/>
    </source>
</evidence>
<keyword evidence="17" id="KW-1185">Reference proteome</keyword>
<dbReference type="GO" id="GO:0000719">
    <property type="term" value="P:photoreactive repair"/>
    <property type="evidence" value="ECO:0007669"/>
    <property type="project" value="UniProtKB-ARBA"/>
</dbReference>
<evidence type="ECO:0000313" key="16">
    <source>
        <dbReference type="EMBL" id="GLQ75961.1"/>
    </source>
</evidence>
<dbReference type="Gene3D" id="1.25.40.80">
    <property type="match status" value="1"/>
</dbReference>
<feature type="site" description="Electron transfer via tryptophanyl radical" evidence="13">
    <location>
        <position position="392"/>
    </location>
</feature>
<evidence type="ECO:0000256" key="10">
    <source>
        <dbReference type="ARBA" id="ARBA00059220"/>
    </source>
</evidence>
<keyword evidence="6 12" id="KW-0274">FAD</keyword>
<accession>A0AAV5P1V6</accession>
<comment type="similarity">
    <text evidence="14">Belongs to the DNA photolyase family.</text>
</comment>
<evidence type="ECO:0000256" key="12">
    <source>
        <dbReference type="PIRSR" id="PIRSR602081-1"/>
    </source>
</evidence>
<dbReference type="AlphaFoldDB" id="A0AAV5P1V6"/>
<name>A0AAV5P1V6_9VIBR</name>
<feature type="binding site" evidence="12">
    <location>
        <begin position="405"/>
        <end position="407"/>
    </location>
    <ligand>
        <name>FAD</name>
        <dbReference type="ChEBI" id="CHEBI:57692"/>
    </ligand>
</feature>
<dbReference type="InterPro" id="IPR036134">
    <property type="entry name" value="Crypto/Photolyase_FAD-like_sf"/>
</dbReference>
<comment type="catalytic activity">
    <reaction evidence="9">
        <text>cyclobutadipyrimidine (in DNA) = 2 pyrimidine residues (in DNA).</text>
        <dbReference type="EC" id="4.1.99.3"/>
    </reaction>
</comment>
<dbReference type="Pfam" id="PF03441">
    <property type="entry name" value="FAD_binding_7"/>
    <property type="match status" value="1"/>
</dbReference>
<comment type="function">
    <text evidence="10">Involved in repair of UV radiation-induced DNA damage. Catalyzes the light-dependent monomerization (300-600 nm) of cyclobutyl pyrimidine dimers (in cis-syn configuration), which are formed between adjacent bases on the same DNA strand upon exposure to ultraviolet radiation.</text>
</comment>
<dbReference type="FunFam" id="1.10.579.10:FF:000003">
    <property type="entry name" value="Deoxyribodipyrimidine photo-lyase"/>
    <property type="match status" value="1"/>
</dbReference>
<dbReference type="PANTHER" id="PTHR11455:SF9">
    <property type="entry name" value="CRYPTOCHROME CIRCADIAN CLOCK 5 ISOFORM X1"/>
    <property type="match status" value="1"/>
</dbReference>
<evidence type="ECO:0000256" key="5">
    <source>
        <dbReference type="ARBA" id="ARBA00022630"/>
    </source>
</evidence>
<dbReference type="InterPro" id="IPR014729">
    <property type="entry name" value="Rossmann-like_a/b/a_fold"/>
</dbReference>
<dbReference type="Gene3D" id="1.10.579.10">
    <property type="entry name" value="DNA Cyclobutane Dipyrimidine Photolyase, subunit A, domain 3"/>
    <property type="match status" value="1"/>
</dbReference>
<dbReference type="SUPFAM" id="SSF52425">
    <property type="entry name" value="Cryptochrome/photolyase, N-terminal domain"/>
    <property type="match status" value="1"/>
</dbReference>